<feature type="compositionally biased region" description="Basic residues" evidence="1">
    <location>
        <begin position="28"/>
        <end position="37"/>
    </location>
</feature>
<dbReference type="Gene3D" id="3.90.1150.200">
    <property type="match status" value="1"/>
</dbReference>
<dbReference type="RefSeq" id="WP_395812248.1">
    <property type="nucleotide sequence ID" value="NZ_CP043494.1"/>
</dbReference>
<name>A0ABY9X973_9BACT</name>
<accession>A0ABY9X973</accession>
<evidence type="ECO:0000313" key="4">
    <source>
        <dbReference type="Proteomes" id="UP001611383"/>
    </source>
</evidence>
<evidence type="ECO:0000256" key="1">
    <source>
        <dbReference type="SAM" id="MobiDB-lite"/>
    </source>
</evidence>
<dbReference type="Proteomes" id="UP001611383">
    <property type="component" value="Chromosome"/>
</dbReference>
<keyword evidence="4" id="KW-1185">Reference proteome</keyword>
<reference evidence="3 4" key="1">
    <citation type="submission" date="2019-08" db="EMBL/GenBank/DDBJ databases">
        <title>Archangium and Cystobacter genomes.</title>
        <authorList>
            <person name="Chen I.-C.K."/>
            <person name="Wielgoss S."/>
        </authorList>
    </citation>
    <scope>NUCLEOTIDE SEQUENCE [LARGE SCALE GENOMIC DNA]</scope>
    <source>
        <strain evidence="3 4">Cbm 6</strain>
    </source>
</reference>
<dbReference type="InterPro" id="IPR014922">
    <property type="entry name" value="YdhG-like"/>
</dbReference>
<sequence length="189" mass="20400">MPDQANAMTKRTSKKSAKDAKKAAAKQVARKPTKATAKKLPAHEAVPKATGTAVAAKPTLLSGGNPQIAKAYGDAAVQAYIAAMPGWKSDVGRRLDALIVRTVPGVRKAVKWNSPLYGVEGQGWFLGIHCFTKYVKVAFFRGASLRPVPPGESKTKDTRYLDIHEDGRLDEAQFAAWVKQASELPGERM</sequence>
<dbReference type="EMBL" id="CP043494">
    <property type="protein sequence ID" value="WNG51947.1"/>
    <property type="molecule type" value="Genomic_DNA"/>
</dbReference>
<feature type="region of interest" description="Disordered" evidence="1">
    <location>
        <begin position="1"/>
        <end position="43"/>
    </location>
</feature>
<dbReference type="SUPFAM" id="SSF159888">
    <property type="entry name" value="YdhG-like"/>
    <property type="match status" value="1"/>
</dbReference>
<evidence type="ECO:0000259" key="2">
    <source>
        <dbReference type="Pfam" id="PF08818"/>
    </source>
</evidence>
<proteinExistence type="predicted"/>
<gene>
    <name evidence="3" type="ORF">F0U60_53455</name>
</gene>
<evidence type="ECO:0000313" key="3">
    <source>
        <dbReference type="EMBL" id="WNG51947.1"/>
    </source>
</evidence>
<feature type="domain" description="YdhG-like" evidence="2">
    <location>
        <begin position="90"/>
        <end position="181"/>
    </location>
</feature>
<dbReference type="Pfam" id="PF08818">
    <property type="entry name" value="DUF1801"/>
    <property type="match status" value="1"/>
</dbReference>
<protein>
    <submittedName>
        <fullName evidence="3">DUF1801 domain-containing protein</fullName>
    </submittedName>
</protein>
<organism evidence="3 4">
    <name type="scientific">Archangium minus</name>
    <dbReference type="NCBI Taxonomy" id="83450"/>
    <lineage>
        <taxon>Bacteria</taxon>
        <taxon>Pseudomonadati</taxon>
        <taxon>Myxococcota</taxon>
        <taxon>Myxococcia</taxon>
        <taxon>Myxococcales</taxon>
        <taxon>Cystobacterineae</taxon>
        <taxon>Archangiaceae</taxon>
        <taxon>Archangium</taxon>
    </lineage>
</organism>